<name>A0A6L6J0U9_9RHOB</name>
<keyword evidence="4" id="KW-1185">Reference proteome</keyword>
<protein>
    <submittedName>
        <fullName evidence="3">NTP transferase domain-containing protein</fullName>
    </submittedName>
</protein>
<dbReference type="PANTHER" id="PTHR43777:SF1">
    <property type="entry name" value="MOLYBDENUM COFACTOR CYTIDYLYLTRANSFERASE"/>
    <property type="match status" value="1"/>
</dbReference>
<evidence type="ECO:0000259" key="2">
    <source>
        <dbReference type="Pfam" id="PF12804"/>
    </source>
</evidence>
<feature type="domain" description="MobA-like NTP transferase" evidence="2">
    <location>
        <begin position="9"/>
        <end position="163"/>
    </location>
</feature>
<reference evidence="3 4" key="1">
    <citation type="submission" date="2019-11" db="EMBL/GenBank/DDBJ databases">
        <authorList>
            <person name="Dong K."/>
        </authorList>
    </citation>
    <scope>NUCLEOTIDE SEQUENCE [LARGE SCALE GENOMIC DNA]</scope>
    <source>
        <strain evidence="3 4">DK608</strain>
    </source>
</reference>
<keyword evidence="1" id="KW-0460">Magnesium</keyword>
<dbReference type="EMBL" id="WMII01000024">
    <property type="protein sequence ID" value="MTH66193.1"/>
    <property type="molecule type" value="Genomic_DNA"/>
</dbReference>
<sequence>MNAERATAALVLAAGASRRFGSADKLLALVQGRPMAEASFRLTDRPGIAQRLAVVSTSQVADLARAQGMEVLAVPEGGPQSDSLLLGLRHLRQARPARLLVLLGDMPFLRGDDIDRLLAFAGDDAACAQSAGQPMPPALFPATWFDRLETLQGDRGAGSLLRDIPKANRLDLPPAVLRDIDRPDDLTP</sequence>
<accession>A0A6L6J0U9</accession>
<proteinExistence type="predicted"/>
<evidence type="ECO:0000313" key="3">
    <source>
        <dbReference type="EMBL" id="MTH66193.1"/>
    </source>
</evidence>
<evidence type="ECO:0000256" key="1">
    <source>
        <dbReference type="ARBA" id="ARBA00022842"/>
    </source>
</evidence>
<evidence type="ECO:0000313" key="4">
    <source>
        <dbReference type="Proteomes" id="UP000478740"/>
    </source>
</evidence>
<gene>
    <name evidence="3" type="ORF">GL284_18205</name>
</gene>
<comment type="caution">
    <text evidence="3">The sequence shown here is derived from an EMBL/GenBank/DDBJ whole genome shotgun (WGS) entry which is preliminary data.</text>
</comment>
<dbReference type="PANTHER" id="PTHR43777">
    <property type="entry name" value="MOLYBDENUM COFACTOR CYTIDYLYLTRANSFERASE"/>
    <property type="match status" value="1"/>
</dbReference>
<dbReference type="CDD" id="cd04182">
    <property type="entry name" value="GT_2_like_f"/>
    <property type="match status" value="1"/>
</dbReference>
<dbReference type="InterPro" id="IPR025877">
    <property type="entry name" value="MobA-like_NTP_Trfase"/>
</dbReference>
<dbReference type="InterPro" id="IPR029044">
    <property type="entry name" value="Nucleotide-diphossugar_trans"/>
</dbReference>
<dbReference type="AlphaFoldDB" id="A0A6L6J0U9"/>
<dbReference type="GO" id="GO:0016779">
    <property type="term" value="F:nucleotidyltransferase activity"/>
    <property type="evidence" value="ECO:0007669"/>
    <property type="project" value="UniProtKB-ARBA"/>
</dbReference>
<dbReference type="RefSeq" id="WP_155045948.1">
    <property type="nucleotide sequence ID" value="NZ_WMIH01000025.1"/>
</dbReference>
<dbReference type="Gene3D" id="3.90.550.10">
    <property type="entry name" value="Spore Coat Polysaccharide Biosynthesis Protein SpsA, Chain A"/>
    <property type="match status" value="1"/>
</dbReference>
<dbReference type="Proteomes" id="UP000478740">
    <property type="component" value="Unassembled WGS sequence"/>
</dbReference>
<organism evidence="3 4">
    <name type="scientific">Paracoccus shanxieyensis</name>
    <dbReference type="NCBI Taxonomy" id="2675752"/>
    <lineage>
        <taxon>Bacteria</taxon>
        <taxon>Pseudomonadati</taxon>
        <taxon>Pseudomonadota</taxon>
        <taxon>Alphaproteobacteria</taxon>
        <taxon>Rhodobacterales</taxon>
        <taxon>Paracoccaceae</taxon>
        <taxon>Paracoccus</taxon>
    </lineage>
</organism>
<dbReference type="SUPFAM" id="SSF53448">
    <property type="entry name" value="Nucleotide-diphospho-sugar transferases"/>
    <property type="match status" value="1"/>
</dbReference>
<dbReference type="Pfam" id="PF12804">
    <property type="entry name" value="NTP_transf_3"/>
    <property type="match status" value="1"/>
</dbReference>
<keyword evidence="3" id="KW-0808">Transferase</keyword>